<sequence>MIIGKIKDLNKYKGLNANLDKAIDFILNNDLLSLKDGKNEIDGENVFINRFSYTCKKEDDCFFEGHKNYLDIHLVLKGQESFGYSDISELTAATEYDQNNDFIKYDGPVKAYCKSTVGDFIITYPEDAHMPSISINDDFVEKAVCKVLVK</sequence>
<name>A0AA86MII7_9CLOT</name>
<dbReference type="PANTHER" id="PTHR34986:SF1">
    <property type="entry name" value="PROTEIN YIAL"/>
    <property type="match status" value="1"/>
</dbReference>
<comment type="caution">
    <text evidence="1">The sequence shown here is derived from an EMBL/GenBank/DDBJ whole genome shotgun (WGS) entry which is preliminary data.</text>
</comment>
<evidence type="ECO:0000313" key="2">
    <source>
        <dbReference type="Proteomes" id="UP000789738"/>
    </source>
</evidence>
<proteinExistence type="predicted"/>
<dbReference type="SUPFAM" id="SSF51197">
    <property type="entry name" value="Clavaminate synthase-like"/>
    <property type="match status" value="1"/>
</dbReference>
<dbReference type="InterPro" id="IPR037012">
    <property type="entry name" value="NanQ/TabA/YiaL_sf"/>
</dbReference>
<organism evidence="1 2">
    <name type="scientific">Clostridium neonatale</name>
    <dbReference type="NCBI Taxonomy" id="137838"/>
    <lineage>
        <taxon>Bacteria</taxon>
        <taxon>Bacillati</taxon>
        <taxon>Bacillota</taxon>
        <taxon>Clostridia</taxon>
        <taxon>Eubacteriales</taxon>
        <taxon>Clostridiaceae</taxon>
        <taxon>Clostridium</taxon>
    </lineage>
</organism>
<dbReference type="Proteomes" id="UP000789738">
    <property type="component" value="Unassembled WGS sequence"/>
</dbReference>
<dbReference type="GO" id="GO:0005829">
    <property type="term" value="C:cytosol"/>
    <property type="evidence" value="ECO:0007669"/>
    <property type="project" value="TreeGrafter"/>
</dbReference>
<gene>
    <name evidence="1" type="ORF">CNEO_41143</name>
</gene>
<dbReference type="EMBL" id="CAKJVE010000004">
    <property type="protein sequence ID" value="CAG9704268.1"/>
    <property type="molecule type" value="Genomic_DNA"/>
</dbReference>
<dbReference type="AlphaFoldDB" id="A0AA86MII7"/>
<dbReference type="NCBIfam" id="TIGR00022">
    <property type="entry name" value="YhcH/YjgK/YiaL family protein"/>
    <property type="match status" value="1"/>
</dbReference>
<reference evidence="1" key="1">
    <citation type="submission" date="2021-10" db="EMBL/GenBank/DDBJ databases">
        <authorList>
            <person name="Mesa V."/>
        </authorList>
    </citation>
    <scope>NUCLEOTIDE SEQUENCE</scope>
    <source>
        <strain evidence="1">CC3_PB</strain>
    </source>
</reference>
<dbReference type="Pfam" id="PF04074">
    <property type="entry name" value="DUF386"/>
    <property type="match status" value="1"/>
</dbReference>
<dbReference type="Gene3D" id="2.60.120.370">
    <property type="entry name" value="YhcH/YjgK/YiaL"/>
    <property type="match status" value="1"/>
</dbReference>
<protein>
    <submittedName>
        <fullName evidence="1">Uncharacterized protein</fullName>
    </submittedName>
</protein>
<evidence type="ECO:0000313" key="1">
    <source>
        <dbReference type="EMBL" id="CAG9704268.1"/>
    </source>
</evidence>
<accession>A0AA86MII7</accession>
<dbReference type="RefSeq" id="WP_125147774.1">
    <property type="nucleotide sequence ID" value="NZ_CAKJVE010000004.1"/>
</dbReference>
<dbReference type="PANTHER" id="PTHR34986">
    <property type="entry name" value="EVOLVED BETA-GALACTOSIDASE SUBUNIT BETA"/>
    <property type="match status" value="1"/>
</dbReference>
<dbReference type="InterPro" id="IPR004375">
    <property type="entry name" value="NanQ/TabA/YiaL"/>
</dbReference>